<protein>
    <submittedName>
        <fullName evidence="2">Uncharacterized protein</fullName>
    </submittedName>
</protein>
<dbReference type="AlphaFoldDB" id="A0A2P2R0U9"/>
<evidence type="ECO:0000256" key="1">
    <source>
        <dbReference type="SAM" id="Phobius"/>
    </source>
</evidence>
<sequence length="37" mass="4512">MVKAYHFILLVFFFPLYFLQLYVPCICVRADMFLFVC</sequence>
<evidence type="ECO:0000313" key="2">
    <source>
        <dbReference type="EMBL" id="MBX72853.1"/>
    </source>
</evidence>
<keyword evidence="1" id="KW-0472">Membrane</keyword>
<keyword evidence="1" id="KW-0812">Transmembrane</keyword>
<keyword evidence="1" id="KW-1133">Transmembrane helix</keyword>
<organism evidence="2">
    <name type="scientific">Rhizophora mucronata</name>
    <name type="common">Asiatic mangrove</name>
    <dbReference type="NCBI Taxonomy" id="61149"/>
    <lineage>
        <taxon>Eukaryota</taxon>
        <taxon>Viridiplantae</taxon>
        <taxon>Streptophyta</taxon>
        <taxon>Embryophyta</taxon>
        <taxon>Tracheophyta</taxon>
        <taxon>Spermatophyta</taxon>
        <taxon>Magnoliopsida</taxon>
        <taxon>eudicotyledons</taxon>
        <taxon>Gunneridae</taxon>
        <taxon>Pentapetalae</taxon>
        <taxon>rosids</taxon>
        <taxon>fabids</taxon>
        <taxon>Malpighiales</taxon>
        <taxon>Rhizophoraceae</taxon>
        <taxon>Rhizophora</taxon>
    </lineage>
</organism>
<reference evidence="2" key="1">
    <citation type="submission" date="2018-02" db="EMBL/GenBank/DDBJ databases">
        <title>Rhizophora mucronata_Transcriptome.</title>
        <authorList>
            <person name="Meera S.P."/>
            <person name="Sreeshan A."/>
            <person name="Augustine A."/>
        </authorList>
    </citation>
    <scope>NUCLEOTIDE SEQUENCE</scope>
    <source>
        <tissue evidence="2">Leaf</tissue>
    </source>
</reference>
<feature type="transmembrane region" description="Helical" evidence="1">
    <location>
        <begin position="6"/>
        <end position="28"/>
    </location>
</feature>
<name>A0A2P2R0U9_RHIMU</name>
<proteinExistence type="predicted"/>
<accession>A0A2P2R0U9</accession>
<dbReference type="EMBL" id="GGEC01092369">
    <property type="protein sequence ID" value="MBX72853.1"/>
    <property type="molecule type" value="Transcribed_RNA"/>
</dbReference>